<organism evidence="7 9">
    <name type="scientific">Leuconostoc gasicomitatum</name>
    <dbReference type="NCBI Taxonomy" id="115778"/>
    <lineage>
        <taxon>Bacteria</taxon>
        <taxon>Bacillati</taxon>
        <taxon>Bacillota</taxon>
        <taxon>Bacilli</taxon>
        <taxon>Lactobacillales</taxon>
        <taxon>Lactobacillaceae</taxon>
        <taxon>Leuconostoc</taxon>
        <taxon>Leuconostoc gelidum group</taxon>
    </lineage>
</organism>
<name>A0A9Q3XUV9_9LACO</name>
<dbReference type="SUPFAM" id="SSF54565">
    <property type="entry name" value="Ribosomal protein S16"/>
    <property type="match status" value="1"/>
</dbReference>
<dbReference type="Gene3D" id="1.10.720.30">
    <property type="entry name" value="SAP domain"/>
    <property type="match status" value="1"/>
</dbReference>
<dbReference type="InterPro" id="IPR036361">
    <property type="entry name" value="SAP_dom_sf"/>
</dbReference>
<reference evidence="7" key="2">
    <citation type="submission" date="2021-05" db="EMBL/GenBank/DDBJ databases">
        <title>Pangenome of Leuconostoc gelidum warrants species status for Leuconostoc gelidum subsp. gasicomitatum.</title>
        <authorList>
            <person name="Johansson P."/>
            <person name="Sade E."/>
            <person name="Hultman J."/>
            <person name="Auvinen P."/>
            <person name="Bjorkroth J."/>
        </authorList>
    </citation>
    <scope>NUCLEOTIDE SEQUENCE</scope>
    <source>
        <strain evidence="7">A.21.4</strain>
    </source>
</reference>
<dbReference type="InterPro" id="IPR020592">
    <property type="entry name" value="Ribosomal_bS16_CS"/>
</dbReference>
<evidence type="ECO:0000259" key="5">
    <source>
        <dbReference type="Pfam" id="PF12949"/>
    </source>
</evidence>
<protein>
    <recommendedName>
        <fullName evidence="3">Small ribosomal subunit protein bS16</fullName>
    </recommendedName>
</protein>
<dbReference type="AlphaFoldDB" id="A0A9Q3XUV9"/>
<dbReference type="OMA" id="RWIDNGA"/>
<dbReference type="Proteomes" id="UP000199271">
    <property type="component" value="Unassembled WGS sequence"/>
</dbReference>
<evidence type="ECO:0000313" key="9">
    <source>
        <dbReference type="Proteomes" id="UP000752647"/>
    </source>
</evidence>
<dbReference type="GO" id="GO:0005737">
    <property type="term" value="C:cytoplasm"/>
    <property type="evidence" value="ECO:0007669"/>
    <property type="project" value="UniProtKB-ARBA"/>
</dbReference>
<dbReference type="Gene3D" id="3.30.1320.10">
    <property type="match status" value="1"/>
</dbReference>
<dbReference type="GO" id="GO:0015935">
    <property type="term" value="C:small ribosomal subunit"/>
    <property type="evidence" value="ECO:0007669"/>
    <property type="project" value="TreeGrafter"/>
</dbReference>
<keyword evidence="1 3" id="KW-0689">Ribosomal protein</keyword>
<evidence type="ECO:0000313" key="7">
    <source>
        <dbReference type="EMBL" id="MBZ5963241.1"/>
    </source>
</evidence>
<reference evidence="6 8" key="1">
    <citation type="submission" date="2015-12" db="EMBL/GenBank/DDBJ databases">
        <authorList>
            <person name="Andreevskaya M."/>
        </authorList>
    </citation>
    <scope>NUCLEOTIDE SEQUENCE [LARGE SCALE GENOMIC DNA]</scope>
    <source>
        <strain evidence="6 8">C122c</strain>
    </source>
</reference>
<evidence type="ECO:0000256" key="1">
    <source>
        <dbReference type="ARBA" id="ARBA00022980"/>
    </source>
</evidence>
<accession>A0A9Q3XUV9</accession>
<dbReference type="Proteomes" id="UP000752647">
    <property type="component" value="Unassembled WGS sequence"/>
</dbReference>
<dbReference type="GO" id="GO:0006412">
    <property type="term" value="P:translation"/>
    <property type="evidence" value="ECO:0007669"/>
    <property type="project" value="UniProtKB-UniRule"/>
</dbReference>
<dbReference type="CDD" id="cd12935">
    <property type="entry name" value="LEM_like"/>
    <property type="match status" value="1"/>
</dbReference>
<dbReference type="PANTHER" id="PTHR12919:SF20">
    <property type="entry name" value="SMALL RIBOSOMAL SUBUNIT PROTEIN BS16M"/>
    <property type="match status" value="1"/>
</dbReference>
<dbReference type="EMBL" id="JAHBFI010000020">
    <property type="protein sequence ID" value="MBZ5963241.1"/>
    <property type="molecule type" value="Genomic_DNA"/>
</dbReference>
<dbReference type="NCBIfam" id="TIGR00002">
    <property type="entry name" value="S16"/>
    <property type="match status" value="1"/>
</dbReference>
<evidence type="ECO:0000256" key="3">
    <source>
        <dbReference type="HAMAP-Rule" id="MF_00385"/>
    </source>
</evidence>
<dbReference type="HAMAP" id="MF_00385">
    <property type="entry name" value="Ribosomal_bS16"/>
    <property type="match status" value="1"/>
</dbReference>
<dbReference type="GeneID" id="61037337"/>
<evidence type="ECO:0000256" key="2">
    <source>
        <dbReference type="ARBA" id="ARBA00023274"/>
    </source>
</evidence>
<dbReference type="SUPFAM" id="SSF68912">
    <property type="entry name" value="Rho N-terminal domain-like"/>
    <property type="match status" value="1"/>
</dbReference>
<dbReference type="Pfam" id="PF00886">
    <property type="entry name" value="Ribosomal_S16"/>
    <property type="match status" value="1"/>
</dbReference>
<evidence type="ECO:0000313" key="6">
    <source>
        <dbReference type="EMBL" id="CUW09199.1"/>
    </source>
</evidence>
<dbReference type="InterPro" id="IPR036269">
    <property type="entry name" value="Rho_N_sf"/>
</dbReference>
<dbReference type="FunFam" id="3.30.1320.10:FF:000002">
    <property type="entry name" value="30S ribosomal protein S16"/>
    <property type="match status" value="1"/>
</dbReference>
<dbReference type="InterPro" id="IPR025856">
    <property type="entry name" value="HeH/LEM_domain"/>
</dbReference>
<feature type="domain" description="HeH/LEM" evidence="5">
    <location>
        <begin position="109"/>
        <end position="137"/>
    </location>
</feature>
<dbReference type="GO" id="GO:0003735">
    <property type="term" value="F:structural constituent of ribosome"/>
    <property type="evidence" value="ECO:0007669"/>
    <property type="project" value="InterPro"/>
</dbReference>
<comment type="similarity">
    <text evidence="3">Belongs to the bacterial ribosomal protein bS16 family.</text>
</comment>
<feature type="compositionally biased region" description="Low complexity" evidence="4">
    <location>
        <begin position="91"/>
        <end position="103"/>
    </location>
</feature>
<dbReference type="Pfam" id="PF12949">
    <property type="entry name" value="HeH"/>
    <property type="match status" value="1"/>
</dbReference>
<feature type="region of interest" description="Disordered" evidence="4">
    <location>
        <begin position="84"/>
        <end position="104"/>
    </location>
</feature>
<gene>
    <name evidence="3 7" type="primary">rpsP</name>
    <name evidence="6" type="ORF">C122C_0431</name>
    <name evidence="7" type="ORF">KIJ12_08825</name>
</gene>
<keyword evidence="2 3" id="KW-0687">Ribonucleoprotein</keyword>
<proteinExistence type="inferred from homology"/>
<dbReference type="InterPro" id="IPR023803">
    <property type="entry name" value="Ribosomal_bS16_dom_sf"/>
</dbReference>
<dbReference type="InterPro" id="IPR000307">
    <property type="entry name" value="Ribosomal_bS16"/>
</dbReference>
<dbReference type="PANTHER" id="PTHR12919">
    <property type="entry name" value="30S RIBOSOMAL PROTEIN S16"/>
    <property type="match status" value="1"/>
</dbReference>
<evidence type="ECO:0000313" key="8">
    <source>
        <dbReference type="Proteomes" id="UP000199271"/>
    </source>
</evidence>
<comment type="caution">
    <text evidence="7">The sequence shown here is derived from an EMBL/GenBank/DDBJ whole genome shotgun (WGS) entry which is preliminary data.</text>
</comment>
<sequence>MSVKIRLKRMGAKKRPFYRVVIADSRSPRDGRFIETVGTYNPITQPAEIKLDEEKILSWLSNGAQPSETVRNLLSNAGILAKHTESKSGKKPAAAKPAASVAKPTEKNTVAELKAYLNAKGIEFASSAKKADLLALV</sequence>
<dbReference type="RefSeq" id="WP_013231422.1">
    <property type="nucleotide sequence ID" value="NZ_BPKT01000001.1"/>
</dbReference>
<evidence type="ECO:0000256" key="4">
    <source>
        <dbReference type="SAM" id="MobiDB-lite"/>
    </source>
</evidence>
<dbReference type="PROSITE" id="PS00732">
    <property type="entry name" value="RIBOSOMAL_S16"/>
    <property type="match status" value="1"/>
</dbReference>
<keyword evidence="8" id="KW-1185">Reference proteome</keyword>
<dbReference type="EMBL" id="FBSY01000006">
    <property type="protein sequence ID" value="CUW09199.1"/>
    <property type="molecule type" value="Genomic_DNA"/>
</dbReference>